<protein>
    <submittedName>
        <fullName evidence="1">Uncharacterized protein</fullName>
    </submittedName>
</protein>
<keyword evidence="2" id="KW-1185">Reference proteome</keyword>
<keyword evidence="1" id="KW-0614">Plasmid</keyword>
<geneLocation type="plasmid" evidence="1 2">
    <name>unnamed1</name>
</geneLocation>
<dbReference type="EMBL" id="CP050472">
    <property type="protein sequence ID" value="UTZ34957.1"/>
    <property type="molecule type" value="Genomic_DNA"/>
</dbReference>
<accession>A0ABY5IL18</accession>
<organism evidence="1 2">
    <name type="scientific">Vibrio campbellii</name>
    <dbReference type="NCBI Taxonomy" id="680"/>
    <lineage>
        <taxon>Bacteria</taxon>
        <taxon>Pseudomonadati</taxon>
        <taxon>Pseudomonadota</taxon>
        <taxon>Gammaproteobacteria</taxon>
        <taxon>Vibrionales</taxon>
        <taxon>Vibrionaceae</taxon>
        <taxon>Vibrio</taxon>
    </lineage>
</organism>
<dbReference type="Proteomes" id="UP001059912">
    <property type="component" value="Plasmid unnamed1"/>
</dbReference>
<gene>
    <name evidence="1" type="ORF">HB762_27220</name>
</gene>
<name>A0ABY5IL18_9VIBR</name>
<evidence type="ECO:0000313" key="2">
    <source>
        <dbReference type="Proteomes" id="UP001059912"/>
    </source>
</evidence>
<reference evidence="1" key="1">
    <citation type="submission" date="2020-03" db="EMBL/GenBank/DDBJ databases">
        <title>Five strains of Vibrio campbellii isolated from Mariana Trench.</title>
        <authorList>
            <person name="Liang J."/>
            <person name="Zhang X.-H."/>
        </authorList>
    </citation>
    <scope>NUCLEOTIDE SEQUENCE</scope>
    <source>
        <strain evidence="1">LJC013</strain>
        <plasmid evidence="1">unnamed1</plasmid>
    </source>
</reference>
<dbReference type="RefSeq" id="WP_255904940.1">
    <property type="nucleotide sequence ID" value="NZ_CP050472.1"/>
</dbReference>
<sequence length="144" mass="16733">MGAAAYNRGSVAVSRSIEQSYLDNGGQAKLNRETLERCEVLIERLESYCLEVQEFFGEIKERESAKGIVRRGIHEIYVRKAKTKKLERLLHECTLAHCDWVNSDRRYSVSHLQTCYRKARAWKAVFEYLNPKPSYVLPFNTPSM</sequence>
<proteinExistence type="predicted"/>
<evidence type="ECO:0000313" key="1">
    <source>
        <dbReference type="EMBL" id="UTZ34957.1"/>
    </source>
</evidence>